<accession>A0A1E4R7J9</accession>
<reference evidence="1 2" key="1">
    <citation type="submission" date="2016-09" db="EMBL/GenBank/DDBJ databases">
        <title>Draft genome sequence of the soil isolate, Lysinibacillus fusiformis M5, a potential hypoxanthine producer.</title>
        <authorList>
            <person name="Gallegos-Monterrosa R."/>
            <person name="Maroti G."/>
            <person name="Balint B."/>
            <person name="Kovacs A.T."/>
        </authorList>
    </citation>
    <scope>NUCLEOTIDE SEQUENCE [LARGE SCALE GENOMIC DNA]</scope>
    <source>
        <strain evidence="1 2">M5</strain>
    </source>
</reference>
<gene>
    <name evidence="1" type="ORF">BG258_11255</name>
</gene>
<dbReference type="RefSeq" id="WP_069481423.1">
    <property type="nucleotide sequence ID" value="NZ_KV766182.1"/>
</dbReference>
<proteinExistence type="predicted"/>
<sequence>MKMSPEGKNYLEQVLADSEVKTLRFFGIAGCCGVNLGVGLEAPVAEDTIQTIEGIEVAIHPDIAPQLTDVTIHAEEENGELGLVLVGFSPTSC</sequence>
<dbReference type="OrthoDB" id="2355011at2"/>
<name>A0A1E4R7J9_9BACI</name>
<comment type="caution">
    <text evidence="1">The sequence shown here is derived from an EMBL/GenBank/DDBJ whole genome shotgun (WGS) entry which is preliminary data.</text>
</comment>
<evidence type="ECO:0000313" key="1">
    <source>
        <dbReference type="EMBL" id="ODV56431.1"/>
    </source>
</evidence>
<dbReference type="AlphaFoldDB" id="A0A1E4R7J9"/>
<dbReference type="EMBL" id="MECQ01000001">
    <property type="protein sequence ID" value="ODV56431.1"/>
    <property type="molecule type" value="Genomic_DNA"/>
</dbReference>
<dbReference type="Proteomes" id="UP000094784">
    <property type="component" value="Unassembled WGS sequence"/>
</dbReference>
<protein>
    <submittedName>
        <fullName evidence="1">Fe-S cluster assembly protein HesB</fullName>
    </submittedName>
</protein>
<organism evidence="1 2">
    <name type="scientific">Lysinibacillus fusiformis</name>
    <dbReference type="NCBI Taxonomy" id="28031"/>
    <lineage>
        <taxon>Bacteria</taxon>
        <taxon>Bacillati</taxon>
        <taxon>Bacillota</taxon>
        <taxon>Bacilli</taxon>
        <taxon>Bacillales</taxon>
        <taxon>Bacillaceae</taxon>
        <taxon>Lysinibacillus</taxon>
    </lineage>
</organism>
<evidence type="ECO:0000313" key="2">
    <source>
        <dbReference type="Proteomes" id="UP000094784"/>
    </source>
</evidence>